<gene>
    <name evidence="9" type="ORF">H7C18_17670</name>
</gene>
<dbReference type="GO" id="GO:0005886">
    <property type="term" value="C:plasma membrane"/>
    <property type="evidence" value="ECO:0007669"/>
    <property type="project" value="UniProtKB-SubCell"/>
</dbReference>
<evidence type="ECO:0000256" key="1">
    <source>
        <dbReference type="ARBA" id="ARBA00004651"/>
    </source>
</evidence>
<dbReference type="InterPro" id="IPR000515">
    <property type="entry name" value="MetI-like"/>
</dbReference>
<evidence type="ECO:0000256" key="4">
    <source>
        <dbReference type="ARBA" id="ARBA00022692"/>
    </source>
</evidence>
<feature type="domain" description="ABC transmembrane type-1" evidence="8">
    <location>
        <begin position="73"/>
        <end position="289"/>
    </location>
</feature>
<dbReference type="GO" id="GO:0055085">
    <property type="term" value="P:transmembrane transport"/>
    <property type="evidence" value="ECO:0007669"/>
    <property type="project" value="InterPro"/>
</dbReference>
<keyword evidence="3" id="KW-1003">Cell membrane</keyword>
<reference evidence="9 10" key="1">
    <citation type="submission" date="2020-08" db="EMBL/GenBank/DDBJ databases">
        <title>Cohnella phylogeny.</title>
        <authorList>
            <person name="Dunlap C."/>
        </authorList>
    </citation>
    <scope>NUCLEOTIDE SEQUENCE [LARGE SCALE GENOMIC DNA]</scope>
    <source>
        <strain evidence="9 10">CBP 2801</strain>
    </source>
</reference>
<dbReference type="RefSeq" id="WP_185130407.1">
    <property type="nucleotide sequence ID" value="NZ_JACJVO010000021.1"/>
</dbReference>
<feature type="transmembrane region" description="Helical" evidence="7">
    <location>
        <begin position="215"/>
        <end position="236"/>
    </location>
</feature>
<keyword evidence="6 7" id="KW-0472">Membrane</keyword>
<dbReference type="Gene3D" id="1.10.3720.10">
    <property type="entry name" value="MetI-like"/>
    <property type="match status" value="1"/>
</dbReference>
<feature type="transmembrane region" description="Helical" evidence="7">
    <location>
        <begin position="268"/>
        <end position="293"/>
    </location>
</feature>
<dbReference type="PROSITE" id="PS50928">
    <property type="entry name" value="ABC_TM1"/>
    <property type="match status" value="1"/>
</dbReference>
<evidence type="ECO:0000256" key="2">
    <source>
        <dbReference type="ARBA" id="ARBA00022448"/>
    </source>
</evidence>
<evidence type="ECO:0000259" key="8">
    <source>
        <dbReference type="PROSITE" id="PS50928"/>
    </source>
</evidence>
<keyword evidence="10" id="KW-1185">Reference proteome</keyword>
<sequence length="302" mass="33778">MNVITKKILKHWQLYLVIALPFAFLITFNYIPMLGVQIAFRDYNPVQGIWHSNWSGWKQFDFFFSSPYFGPIIKNTLRVSIYSLIVGTLSAIFLAIALNEIKNRRFKRTVQMVTYMPYFISTVVLVGLMDIILSPTAGLYGQIGRLLGIDSLPDIMGSPNAFPSLYAWSGVWQETGYGAVLYLAALSGVNPELYEAARIDGASRIQKVFRIDLPAIQPTIIVLFILSIGGLLGIGFEKVFLLQNILNQSTSEIISTYVYKVGLVDANYSFSVAVGLFNSVIGFVLIMISNFMAKRLTESSLF</sequence>
<dbReference type="Pfam" id="PF00528">
    <property type="entry name" value="BPD_transp_1"/>
    <property type="match status" value="1"/>
</dbReference>
<dbReference type="SUPFAM" id="SSF161098">
    <property type="entry name" value="MetI-like"/>
    <property type="match status" value="1"/>
</dbReference>
<evidence type="ECO:0000256" key="5">
    <source>
        <dbReference type="ARBA" id="ARBA00022989"/>
    </source>
</evidence>
<dbReference type="CDD" id="cd06261">
    <property type="entry name" value="TM_PBP2"/>
    <property type="match status" value="1"/>
</dbReference>
<evidence type="ECO:0000256" key="7">
    <source>
        <dbReference type="RuleBase" id="RU363032"/>
    </source>
</evidence>
<evidence type="ECO:0000256" key="6">
    <source>
        <dbReference type="ARBA" id="ARBA00023136"/>
    </source>
</evidence>
<dbReference type="InterPro" id="IPR035906">
    <property type="entry name" value="MetI-like_sf"/>
</dbReference>
<feature type="transmembrane region" description="Helical" evidence="7">
    <location>
        <begin position="118"/>
        <end position="143"/>
    </location>
</feature>
<comment type="similarity">
    <text evidence="7">Belongs to the binding-protein-dependent transport system permease family.</text>
</comment>
<dbReference type="AlphaFoldDB" id="A0A7X0SQ01"/>
<name>A0A7X0SQ01_9BACL</name>
<keyword evidence="5 7" id="KW-1133">Transmembrane helix</keyword>
<proteinExistence type="inferred from homology"/>
<protein>
    <submittedName>
        <fullName evidence="9">Sugar ABC transporter permease</fullName>
    </submittedName>
</protein>
<dbReference type="InterPro" id="IPR050809">
    <property type="entry name" value="UgpAE/MalFG_permease"/>
</dbReference>
<organism evidence="9 10">
    <name type="scientific">Cohnella zeiphila</name>
    <dbReference type="NCBI Taxonomy" id="2761120"/>
    <lineage>
        <taxon>Bacteria</taxon>
        <taxon>Bacillati</taxon>
        <taxon>Bacillota</taxon>
        <taxon>Bacilli</taxon>
        <taxon>Bacillales</taxon>
        <taxon>Paenibacillaceae</taxon>
        <taxon>Cohnella</taxon>
    </lineage>
</organism>
<feature type="transmembrane region" description="Helical" evidence="7">
    <location>
        <begin position="79"/>
        <end position="98"/>
    </location>
</feature>
<feature type="transmembrane region" description="Helical" evidence="7">
    <location>
        <begin position="12"/>
        <end position="31"/>
    </location>
</feature>
<comment type="subcellular location">
    <subcellularLocation>
        <location evidence="1 7">Cell membrane</location>
        <topology evidence="1 7">Multi-pass membrane protein</topology>
    </subcellularLocation>
</comment>
<comment type="caution">
    <text evidence="9">The sequence shown here is derived from an EMBL/GenBank/DDBJ whole genome shotgun (WGS) entry which is preliminary data.</text>
</comment>
<dbReference type="EMBL" id="JACJVO010000021">
    <property type="protein sequence ID" value="MBB6732750.1"/>
    <property type="molecule type" value="Genomic_DNA"/>
</dbReference>
<evidence type="ECO:0000313" key="10">
    <source>
        <dbReference type="Proteomes" id="UP000564644"/>
    </source>
</evidence>
<dbReference type="PANTHER" id="PTHR43227">
    <property type="entry name" value="BLL4140 PROTEIN"/>
    <property type="match status" value="1"/>
</dbReference>
<dbReference type="PANTHER" id="PTHR43227:SF11">
    <property type="entry name" value="BLL4140 PROTEIN"/>
    <property type="match status" value="1"/>
</dbReference>
<keyword evidence="2 7" id="KW-0813">Transport</keyword>
<accession>A0A7X0SQ01</accession>
<evidence type="ECO:0000256" key="3">
    <source>
        <dbReference type="ARBA" id="ARBA00022475"/>
    </source>
</evidence>
<evidence type="ECO:0000313" key="9">
    <source>
        <dbReference type="EMBL" id="MBB6732750.1"/>
    </source>
</evidence>
<keyword evidence="4 7" id="KW-0812">Transmembrane</keyword>
<dbReference type="Proteomes" id="UP000564644">
    <property type="component" value="Unassembled WGS sequence"/>
</dbReference>